<keyword evidence="1" id="KW-0812">Transmembrane</keyword>
<protein>
    <submittedName>
        <fullName evidence="2">Uncharacterized protein</fullName>
    </submittedName>
</protein>
<accession>A0AAV7LTH1</accession>
<organism evidence="2 3">
    <name type="scientific">Pleurodeles waltl</name>
    <name type="common">Iberian ribbed newt</name>
    <dbReference type="NCBI Taxonomy" id="8319"/>
    <lineage>
        <taxon>Eukaryota</taxon>
        <taxon>Metazoa</taxon>
        <taxon>Chordata</taxon>
        <taxon>Craniata</taxon>
        <taxon>Vertebrata</taxon>
        <taxon>Euteleostomi</taxon>
        <taxon>Amphibia</taxon>
        <taxon>Batrachia</taxon>
        <taxon>Caudata</taxon>
        <taxon>Salamandroidea</taxon>
        <taxon>Salamandridae</taxon>
        <taxon>Pleurodelinae</taxon>
        <taxon>Pleurodeles</taxon>
    </lineage>
</organism>
<comment type="caution">
    <text evidence="2">The sequence shown here is derived from an EMBL/GenBank/DDBJ whole genome shotgun (WGS) entry which is preliminary data.</text>
</comment>
<evidence type="ECO:0000313" key="3">
    <source>
        <dbReference type="Proteomes" id="UP001066276"/>
    </source>
</evidence>
<dbReference type="EMBL" id="JANPWB010000015">
    <property type="protein sequence ID" value="KAJ1092838.1"/>
    <property type="molecule type" value="Genomic_DNA"/>
</dbReference>
<keyword evidence="3" id="KW-1185">Reference proteome</keyword>
<keyword evidence="1" id="KW-0472">Membrane</keyword>
<feature type="transmembrane region" description="Helical" evidence="1">
    <location>
        <begin position="70"/>
        <end position="92"/>
    </location>
</feature>
<sequence length="98" mass="10772">MPGCILAGRGNLQRPLISIELYCPTGRGLAMARPYPALCLIALLLRWCACQSDAPQQDSPPYTILLSQNLVLMGSIFSVLLVIMIIIAVCVYKPARRR</sequence>
<keyword evidence="1" id="KW-1133">Transmembrane helix</keyword>
<gene>
    <name evidence="2" type="ORF">NDU88_005948</name>
</gene>
<evidence type="ECO:0000256" key="1">
    <source>
        <dbReference type="SAM" id="Phobius"/>
    </source>
</evidence>
<evidence type="ECO:0000313" key="2">
    <source>
        <dbReference type="EMBL" id="KAJ1092838.1"/>
    </source>
</evidence>
<proteinExistence type="predicted"/>
<reference evidence="2" key="1">
    <citation type="journal article" date="2022" name="bioRxiv">
        <title>Sequencing and chromosome-scale assembly of the giantPleurodeles waltlgenome.</title>
        <authorList>
            <person name="Brown T."/>
            <person name="Elewa A."/>
            <person name="Iarovenko S."/>
            <person name="Subramanian E."/>
            <person name="Araus A.J."/>
            <person name="Petzold A."/>
            <person name="Susuki M."/>
            <person name="Suzuki K.-i.T."/>
            <person name="Hayashi T."/>
            <person name="Toyoda A."/>
            <person name="Oliveira C."/>
            <person name="Osipova E."/>
            <person name="Leigh N.D."/>
            <person name="Simon A."/>
            <person name="Yun M.H."/>
        </authorList>
    </citation>
    <scope>NUCLEOTIDE SEQUENCE</scope>
    <source>
        <strain evidence="2">20211129_DDA</strain>
        <tissue evidence="2">Liver</tissue>
    </source>
</reference>
<name>A0AAV7LTH1_PLEWA</name>
<dbReference type="Proteomes" id="UP001066276">
    <property type="component" value="Chromosome 11"/>
</dbReference>
<dbReference type="AlphaFoldDB" id="A0AAV7LTH1"/>